<sequence>MEFLALLLLVAVIWFIAWFRRKAARKPQPRKRLRPAPSGKVAAVRITAGGTTAEGSQIPASFPVQAKQYFFSRSEGQFYETLLEALQGGPYIAFPNVRLNDLMLIKASGSERQAVLGRLRDKHVDFLIVARAQYRPVLGIELDGASHENDQQQYRDAVKDTLFASARLPLLRLDARRLYRPAELSKLLNSALE</sequence>
<dbReference type="Pfam" id="PF10881">
    <property type="entry name" value="DUF2726"/>
    <property type="match status" value="1"/>
</dbReference>
<keyword evidence="3" id="KW-1185">Reference proteome</keyword>
<proteinExistence type="predicted"/>
<dbReference type="OrthoDB" id="70514at2"/>
<dbReference type="InterPro" id="IPR024402">
    <property type="entry name" value="DUF2726"/>
</dbReference>
<evidence type="ECO:0000313" key="3">
    <source>
        <dbReference type="Proteomes" id="UP000276417"/>
    </source>
</evidence>
<organism evidence="2 3">
    <name type="scientific">Deinococcus psychrotolerans</name>
    <dbReference type="NCBI Taxonomy" id="2489213"/>
    <lineage>
        <taxon>Bacteria</taxon>
        <taxon>Thermotogati</taxon>
        <taxon>Deinococcota</taxon>
        <taxon>Deinococci</taxon>
        <taxon>Deinococcales</taxon>
        <taxon>Deinococcaceae</taxon>
        <taxon>Deinococcus</taxon>
    </lineage>
</organism>
<dbReference type="Proteomes" id="UP000276417">
    <property type="component" value="Chromosome 1"/>
</dbReference>
<name>A0A3G8YQF8_9DEIO</name>
<dbReference type="KEGG" id="dph:EHF33_12275"/>
<feature type="domain" description="DUF2726" evidence="1">
    <location>
        <begin position="68"/>
        <end position="188"/>
    </location>
</feature>
<reference evidence="2 3" key="1">
    <citation type="submission" date="2018-11" db="EMBL/GenBank/DDBJ databases">
        <title>Deinococcus shelandsis sp. nov., isolated from South Shetland Islands soil of Antarctica.</title>
        <authorList>
            <person name="Tian J."/>
        </authorList>
    </citation>
    <scope>NUCLEOTIDE SEQUENCE [LARGE SCALE GENOMIC DNA]</scope>
    <source>
        <strain evidence="2 3">S14-83T</strain>
    </source>
</reference>
<dbReference type="RefSeq" id="WP_124871967.1">
    <property type="nucleotide sequence ID" value="NZ_CP034183.1"/>
</dbReference>
<dbReference type="AlphaFoldDB" id="A0A3G8YQF8"/>
<gene>
    <name evidence="2" type="ORF">EHF33_12275</name>
</gene>
<evidence type="ECO:0000313" key="2">
    <source>
        <dbReference type="EMBL" id="AZI43426.1"/>
    </source>
</evidence>
<accession>A0A3G8YQF8</accession>
<dbReference type="EMBL" id="CP034183">
    <property type="protein sequence ID" value="AZI43426.1"/>
    <property type="molecule type" value="Genomic_DNA"/>
</dbReference>
<protein>
    <submittedName>
        <fullName evidence="2">DUF2726 domain-containing protein</fullName>
    </submittedName>
</protein>
<evidence type="ECO:0000259" key="1">
    <source>
        <dbReference type="Pfam" id="PF10881"/>
    </source>
</evidence>